<keyword evidence="2" id="KW-1185">Reference proteome</keyword>
<dbReference type="Proteomes" id="UP001292094">
    <property type="component" value="Unassembled WGS sequence"/>
</dbReference>
<proteinExistence type="predicted"/>
<name>A0AAE1TZF4_9EUCA</name>
<protein>
    <submittedName>
        <fullName evidence="1">Uncharacterized protein</fullName>
    </submittedName>
</protein>
<sequence>MTLQLFHQPALCQSNHHHCTNQHCTHPPAPALYSPTSTSKDGQEMSLVRKPGEGPQIHRKSQGAETLTLNTTLHKNDDIGHSCLLL</sequence>
<evidence type="ECO:0000313" key="2">
    <source>
        <dbReference type="Proteomes" id="UP001292094"/>
    </source>
</evidence>
<dbReference type="AlphaFoldDB" id="A0AAE1TZF4"/>
<dbReference type="EMBL" id="JAWZYT010003002">
    <property type="protein sequence ID" value="KAK4300710.1"/>
    <property type="molecule type" value="Genomic_DNA"/>
</dbReference>
<comment type="caution">
    <text evidence="1">The sequence shown here is derived from an EMBL/GenBank/DDBJ whole genome shotgun (WGS) entry which is preliminary data.</text>
</comment>
<accession>A0AAE1TZF4</accession>
<organism evidence="1 2">
    <name type="scientific">Petrolisthes manimaculis</name>
    <dbReference type="NCBI Taxonomy" id="1843537"/>
    <lineage>
        <taxon>Eukaryota</taxon>
        <taxon>Metazoa</taxon>
        <taxon>Ecdysozoa</taxon>
        <taxon>Arthropoda</taxon>
        <taxon>Crustacea</taxon>
        <taxon>Multicrustacea</taxon>
        <taxon>Malacostraca</taxon>
        <taxon>Eumalacostraca</taxon>
        <taxon>Eucarida</taxon>
        <taxon>Decapoda</taxon>
        <taxon>Pleocyemata</taxon>
        <taxon>Anomura</taxon>
        <taxon>Galatheoidea</taxon>
        <taxon>Porcellanidae</taxon>
        <taxon>Petrolisthes</taxon>
    </lineage>
</organism>
<reference evidence="1" key="1">
    <citation type="submission" date="2023-11" db="EMBL/GenBank/DDBJ databases">
        <title>Genome assemblies of two species of porcelain crab, Petrolisthes cinctipes and Petrolisthes manimaculis (Anomura: Porcellanidae).</title>
        <authorList>
            <person name="Angst P."/>
        </authorList>
    </citation>
    <scope>NUCLEOTIDE SEQUENCE</scope>
    <source>
        <strain evidence="1">PB745_02</strain>
        <tissue evidence="1">Gill</tissue>
    </source>
</reference>
<evidence type="ECO:0000313" key="1">
    <source>
        <dbReference type="EMBL" id="KAK4300710.1"/>
    </source>
</evidence>
<gene>
    <name evidence="1" type="ORF">Pmani_027110</name>
</gene>